<dbReference type="EMBL" id="JADQTO010000003">
    <property type="protein sequence ID" value="MBG0561029.1"/>
    <property type="molecule type" value="Genomic_DNA"/>
</dbReference>
<protein>
    <submittedName>
        <fullName evidence="2">Uncharacterized protein</fullName>
    </submittedName>
</protein>
<keyword evidence="3" id="KW-1185">Reference proteome</keyword>
<feature type="transmembrane region" description="Helical" evidence="1">
    <location>
        <begin position="142"/>
        <end position="161"/>
    </location>
</feature>
<dbReference type="AlphaFoldDB" id="A0A931G041"/>
<evidence type="ECO:0000256" key="1">
    <source>
        <dbReference type="SAM" id="Phobius"/>
    </source>
</evidence>
<feature type="transmembrane region" description="Helical" evidence="1">
    <location>
        <begin position="20"/>
        <end position="40"/>
    </location>
</feature>
<name>A0A931G041_9ACTN</name>
<keyword evidence="1" id="KW-0812">Transmembrane</keyword>
<evidence type="ECO:0000313" key="3">
    <source>
        <dbReference type="Proteomes" id="UP000598146"/>
    </source>
</evidence>
<proteinExistence type="predicted"/>
<dbReference type="RefSeq" id="WP_196412851.1">
    <property type="nucleotide sequence ID" value="NZ_JADQTO010000003.1"/>
</dbReference>
<comment type="caution">
    <text evidence="2">The sequence shown here is derived from an EMBL/GenBank/DDBJ whole genome shotgun (WGS) entry which is preliminary data.</text>
</comment>
<organism evidence="2 3">
    <name type="scientific">Actinoplanes aureus</name>
    <dbReference type="NCBI Taxonomy" id="2792083"/>
    <lineage>
        <taxon>Bacteria</taxon>
        <taxon>Bacillati</taxon>
        <taxon>Actinomycetota</taxon>
        <taxon>Actinomycetes</taxon>
        <taxon>Micromonosporales</taxon>
        <taxon>Micromonosporaceae</taxon>
        <taxon>Actinoplanes</taxon>
    </lineage>
</organism>
<feature type="transmembrane region" description="Helical" evidence="1">
    <location>
        <begin position="55"/>
        <end position="74"/>
    </location>
</feature>
<reference evidence="2" key="1">
    <citation type="submission" date="2020-11" db="EMBL/GenBank/DDBJ databases">
        <title>Isolation and identification of active actinomycetes.</title>
        <authorList>
            <person name="Sun X."/>
        </authorList>
    </citation>
    <scope>NUCLEOTIDE SEQUENCE</scope>
    <source>
        <strain evidence="2">NEAU-A11</strain>
    </source>
</reference>
<keyword evidence="1" id="KW-0472">Membrane</keyword>
<feature type="transmembrane region" description="Helical" evidence="1">
    <location>
        <begin position="86"/>
        <end position="106"/>
    </location>
</feature>
<gene>
    <name evidence="2" type="ORF">I4J89_06090</name>
</gene>
<sequence>MTITTSENTTATNASVRPVVGWAAAAGAIASTIAGAIQAVRSDDGNPLVGTSEHVLLAMVAAALVLWIPGYLALGKLAGTRTGRIGAWLAVAGSALLALGMTSTNLHDQDYSWFPVVAAPANLFWLVGSILLAVATWRTRTLPRPLAAALVLVWLTSIILSQAGGNLIAGVIWGFVAWFLLAVTRR</sequence>
<accession>A0A931G041</accession>
<feature type="transmembrane region" description="Helical" evidence="1">
    <location>
        <begin position="112"/>
        <end position="135"/>
    </location>
</feature>
<keyword evidence="1" id="KW-1133">Transmembrane helix</keyword>
<dbReference type="Proteomes" id="UP000598146">
    <property type="component" value="Unassembled WGS sequence"/>
</dbReference>
<feature type="transmembrane region" description="Helical" evidence="1">
    <location>
        <begin position="167"/>
        <end position="184"/>
    </location>
</feature>
<evidence type="ECO:0000313" key="2">
    <source>
        <dbReference type="EMBL" id="MBG0561029.1"/>
    </source>
</evidence>